<dbReference type="PANTHER" id="PTHR43628:SF1">
    <property type="entry name" value="CHITIN SYNTHASE REGULATORY FACTOR 2-RELATED"/>
    <property type="match status" value="1"/>
</dbReference>
<name>A0A015KFN5_RHIIW</name>
<dbReference type="InterPro" id="IPR052945">
    <property type="entry name" value="Mitotic_Regulator"/>
</dbReference>
<gene>
    <name evidence="1" type="ORF">RirG_014760</name>
</gene>
<comment type="caution">
    <text evidence="1">The sequence shown here is derived from an EMBL/GenBank/DDBJ whole genome shotgun (WGS) entry which is preliminary data.</text>
</comment>
<dbReference type="HOGENOM" id="CLU_000288_36_14_1"/>
<keyword evidence="2" id="KW-1185">Reference proteome</keyword>
<sequence>MSETFKGYCETDDYSKFLINNNDIPNPLHMKLLQVTQSFNKLDIKEIEPTTQDINKNIYEEDLSVIINKLVDLYFEILNKGKDEKVRARFVLNYIDKYDIKPEEMYNWLLNNLSNSSNSSNYVYLFGYFNHHGIGTNGSRRNALLLYKIAARLGNVAAQFDLSSMYIYFEKDHDRVFKISEKLSEENYPSGIFRLGFCYENGIGTDVDERKAFQLYQKAAKLGNSQGISKLGWCYEYGIGINVDEQKAFKLYQVAADLENPFGITYLGSCYENGIGTEINTYKAFELYKKAAELGNSYGINNLGYCYNNGIGTDLDEQKAFKLYQKAAKLSNKLAQYNLALMYEDGSGVEKNIDQAIYWFKKSAEQGDQDAQIKLNEYLEG</sequence>
<dbReference type="AlphaFoldDB" id="A0A015KFN5"/>
<reference evidence="1 2" key="1">
    <citation type="submission" date="2014-02" db="EMBL/GenBank/DDBJ databases">
        <title>Single nucleus genome sequencing reveals high similarity among nuclei of an endomycorrhizal fungus.</title>
        <authorList>
            <person name="Lin K."/>
            <person name="Geurts R."/>
            <person name="Zhang Z."/>
            <person name="Limpens E."/>
            <person name="Saunders D.G."/>
            <person name="Mu D."/>
            <person name="Pang E."/>
            <person name="Cao H."/>
            <person name="Cha H."/>
            <person name="Lin T."/>
            <person name="Zhou Q."/>
            <person name="Shang Y."/>
            <person name="Li Y."/>
            <person name="Ivanov S."/>
            <person name="Sharma T."/>
            <person name="Velzen R.V."/>
            <person name="Ruijter N.D."/>
            <person name="Aanen D.K."/>
            <person name="Win J."/>
            <person name="Kamoun S."/>
            <person name="Bisseling T."/>
            <person name="Huang S."/>
        </authorList>
    </citation>
    <scope>NUCLEOTIDE SEQUENCE [LARGE SCALE GENOMIC DNA]</scope>
    <source>
        <strain evidence="2">DAOM197198w</strain>
    </source>
</reference>
<dbReference type="Pfam" id="PF08238">
    <property type="entry name" value="Sel1"/>
    <property type="match status" value="6"/>
</dbReference>
<protein>
    <submittedName>
        <fullName evidence="1">Skt5p</fullName>
    </submittedName>
</protein>
<dbReference type="Gene3D" id="1.25.40.10">
    <property type="entry name" value="Tetratricopeptide repeat domain"/>
    <property type="match status" value="2"/>
</dbReference>
<dbReference type="SMART" id="SM00671">
    <property type="entry name" value="SEL1"/>
    <property type="match status" value="7"/>
</dbReference>
<dbReference type="InterPro" id="IPR011990">
    <property type="entry name" value="TPR-like_helical_dom_sf"/>
</dbReference>
<dbReference type="STRING" id="1432141.A0A015KFN5"/>
<evidence type="ECO:0000313" key="1">
    <source>
        <dbReference type="EMBL" id="EXX78460.1"/>
    </source>
</evidence>
<accession>A0A015KFN5</accession>
<proteinExistence type="predicted"/>
<dbReference type="InterPro" id="IPR006597">
    <property type="entry name" value="Sel1-like"/>
</dbReference>
<dbReference type="EMBL" id="JEMT01009079">
    <property type="protein sequence ID" value="EXX78460.1"/>
    <property type="molecule type" value="Genomic_DNA"/>
</dbReference>
<evidence type="ECO:0000313" key="2">
    <source>
        <dbReference type="Proteomes" id="UP000022910"/>
    </source>
</evidence>
<dbReference type="PANTHER" id="PTHR43628">
    <property type="entry name" value="ACTIVATOR OF C KINASE PROTEIN 1-RELATED"/>
    <property type="match status" value="1"/>
</dbReference>
<dbReference type="SUPFAM" id="SSF81901">
    <property type="entry name" value="HCP-like"/>
    <property type="match status" value="2"/>
</dbReference>
<dbReference type="Proteomes" id="UP000022910">
    <property type="component" value="Unassembled WGS sequence"/>
</dbReference>
<organism evidence="1 2">
    <name type="scientific">Rhizophagus irregularis (strain DAOM 197198w)</name>
    <name type="common">Glomus intraradices</name>
    <dbReference type="NCBI Taxonomy" id="1432141"/>
    <lineage>
        <taxon>Eukaryota</taxon>
        <taxon>Fungi</taxon>
        <taxon>Fungi incertae sedis</taxon>
        <taxon>Mucoromycota</taxon>
        <taxon>Glomeromycotina</taxon>
        <taxon>Glomeromycetes</taxon>
        <taxon>Glomerales</taxon>
        <taxon>Glomeraceae</taxon>
        <taxon>Rhizophagus</taxon>
    </lineage>
</organism>